<dbReference type="GO" id="GO:0016491">
    <property type="term" value="F:oxidoreductase activity"/>
    <property type="evidence" value="ECO:0007669"/>
    <property type="project" value="UniProtKB-KW"/>
</dbReference>
<organism evidence="7 8">
    <name type="scientific">Blyttiomyces helicus</name>
    <dbReference type="NCBI Taxonomy" id="388810"/>
    <lineage>
        <taxon>Eukaryota</taxon>
        <taxon>Fungi</taxon>
        <taxon>Fungi incertae sedis</taxon>
        <taxon>Chytridiomycota</taxon>
        <taxon>Chytridiomycota incertae sedis</taxon>
        <taxon>Chytridiomycetes</taxon>
        <taxon>Chytridiomycetes incertae sedis</taxon>
        <taxon>Blyttiomyces</taxon>
    </lineage>
</organism>
<evidence type="ECO:0000256" key="5">
    <source>
        <dbReference type="PIRSR" id="PIRSR000097-3"/>
    </source>
</evidence>
<dbReference type="PROSITE" id="PS00062">
    <property type="entry name" value="ALDOKETO_REDUCTASE_2"/>
    <property type="match status" value="1"/>
</dbReference>
<feature type="site" description="Lowers pKa of active site Tyr" evidence="5">
    <location>
        <position position="77"/>
    </location>
</feature>
<dbReference type="InterPro" id="IPR020471">
    <property type="entry name" value="AKR"/>
</dbReference>
<dbReference type="InterPro" id="IPR036812">
    <property type="entry name" value="NAD(P)_OxRdtase_dom_sf"/>
</dbReference>
<dbReference type="SUPFAM" id="SSF51430">
    <property type="entry name" value="NAD(P)-linked oxidoreductase"/>
    <property type="match status" value="1"/>
</dbReference>
<evidence type="ECO:0000256" key="4">
    <source>
        <dbReference type="PIRSR" id="PIRSR000097-2"/>
    </source>
</evidence>
<keyword evidence="8" id="KW-1185">Reference proteome</keyword>
<dbReference type="PROSITE" id="PS00798">
    <property type="entry name" value="ALDOKETO_REDUCTASE_1"/>
    <property type="match status" value="1"/>
</dbReference>
<dbReference type="AlphaFoldDB" id="A0A4P9W7N5"/>
<evidence type="ECO:0000313" key="7">
    <source>
        <dbReference type="EMBL" id="RKO88374.1"/>
    </source>
</evidence>
<proteinExistence type="inferred from homology"/>
<dbReference type="Gene3D" id="3.20.20.100">
    <property type="entry name" value="NADP-dependent oxidoreductase domain"/>
    <property type="match status" value="1"/>
</dbReference>
<evidence type="ECO:0000256" key="1">
    <source>
        <dbReference type="ARBA" id="ARBA00007905"/>
    </source>
</evidence>
<dbReference type="InterPro" id="IPR018170">
    <property type="entry name" value="Aldo/ket_reductase_CS"/>
</dbReference>
<evidence type="ECO:0000259" key="6">
    <source>
        <dbReference type="Pfam" id="PF00248"/>
    </source>
</evidence>
<feature type="binding site" evidence="4">
    <location>
        <position position="110"/>
    </location>
    <ligand>
        <name>substrate</name>
    </ligand>
</feature>
<sequence length="302" mass="32859">MSSFKLSSGHSIPAIGLGTWQSKAGEVATAIRAAIEAGYRHIDGAAIYGNEKEIGETLEAIFKEGLIKREDLFFTSKLWNTEHAPEDVIKACDKTLSDLKLDYLDLYLVHWPLPFVKQGTAPSTAGPDGKVLLADVKIIDTWRAMESLVAAGKVRAIGVSNFTIQHLKELLPLATIKPVTNQVELHPYLPQNELLEFCSKNNIYLTAYSPLGSGEAPLVKDPLIVEIAAAHGKSPAQVLISWAVQRGTIVIPKSVSAARIKSNIEAIQLSPEELAKINAIGTAKRFIDPKAFWKHDIFGTAS</sequence>
<comment type="similarity">
    <text evidence="1">Belongs to the aldo/keto reductase family.</text>
</comment>
<dbReference type="EMBL" id="KZ996759">
    <property type="protein sequence ID" value="RKO88374.1"/>
    <property type="molecule type" value="Genomic_DNA"/>
</dbReference>
<gene>
    <name evidence="7" type="ORF">BDK51DRAFT_35595</name>
</gene>
<dbReference type="InterPro" id="IPR023210">
    <property type="entry name" value="NADP_OxRdtase_dom"/>
</dbReference>
<evidence type="ECO:0000256" key="2">
    <source>
        <dbReference type="ARBA" id="ARBA00023002"/>
    </source>
</evidence>
<dbReference type="FunFam" id="3.20.20.100:FF:000007">
    <property type="entry name" value="NAD(P)H-dependent D-xylose reductase xyl1"/>
    <property type="match status" value="1"/>
</dbReference>
<dbReference type="PROSITE" id="PS00063">
    <property type="entry name" value="ALDOKETO_REDUCTASE_3"/>
    <property type="match status" value="1"/>
</dbReference>
<accession>A0A4P9W7N5</accession>
<dbReference type="PANTHER" id="PTHR11732">
    <property type="entry name" value="ALDO/KETO REDUCTASE"/>
    <property type="match status" value="1"/>
</dbReference>
<evidence type="ECO:0000313" key="8">
    <source>
        <dbReference type="Proteomes" id="UP000269721"/>
    </source>
</evidence>
<reference evidence="8" key="1">
    <citation type="journal article" date="2018" name="Nat. Microbiol.">
        <title>Leveraging single-cell genomics to expand the fungal tree of life.</title>
        <authorList>
            <person name="Ahrendt S.R."/>
            <person name="Quandt C.A."/>
            <person name="Ciobanu D."/>
            <person name="Clum A."/>
            <person name="Salamov A."/>
            <person name="Andreopoulos B."/>
            <person name="Cheng J.F."/>
            <person name="Woyke T."/>
            <person name="Pelin A."/>
            <person name="Henrissat B."/>
            <person name="Reynolds N.K."/>
            <person name="Benny G.L."/>
            <person name="Smith M.E."/>
            <person name="James T.Y."/>
            <person name="Grigoriev I.V."/>
        </authorList>
    </citation>
    <scope>NUCLEOTIDE SEQUENCE [LARGE SCALE GENOMIC DNA]</scope>
</reference>
<keyword evidence="2" id="KW-0560">Oxidoreductase</keyword>
<name>A0A4P9W7N5_9FUNG</name>
<dbReference type="Proteomes" id="UP000269721">
    <property type="component" value="Unassembled WGS sequence"/>
</dbReference>
<evidence type="ECO:0000256" key="3">
    <source>
        <dbReference type="PIRSR" id="PIRSR000097-1"/>
    </source>
</evidence>
<feature type="active site" description="Proton donor" evidence="3">
    <location>
        <position position="48"/>
    </location>
</feature>
<protein>
    <submittedName>
        <fullName evidence="7">Aldehyde reductase</fullName>
    </submittedName>
</protein>
<feature type="domain" description="NADP-dependent oxidoreductase" evidence="6">
    <location>
        <begin position="15"/>
        <end position="280"/>
    </location>
</feature>
<dbReference type="PRINTS" id="PR00069">
    <property type="entry name" value="ALDKETRDTASE"/>
</dbReference>
<dbReference type="Pfam" id="PF00248">
    <property type="entry name" value="Aldo_ket_red"/>
    <property type="match status" value="1"/>
</dbReference>
<dbReference type="PIRSF" id="PIRSF000097">
    <property type="entry name" value="AKR"/>
    <property type="match status" value="1"/>
</dbReference>
<dbReference type="OrthoDB" id="416253at2759"/>